<evidence type="ECO:0000256" key="4">
    <source>
        <dbReference type="ARBA" id="ARBA00022692"/>
    </source>
</evidence>
<name>A0A4Y9G110_9MICO</name>
<accession>A0A4Y9G110</accession>
<keyword evidence="3" id="KW-1003">Cell membrane</keyword>
<dbReference type="GO" id="GO:0005886">
    <property type="term" value="C:plasma membrane"/>
    <property type="evidence" value="ECO:0007669"/>
    <property type="project" value="UniProtKB-SubCell"/>
</dbReference>
<dbReference type="AlphaFoldDB" id="A0A4Y9G110"/>
<dbReference type="OrthoDB" id="9813426at2"/>
<dbReference type="Pfam" id="PF09335">
    <property type="entry name" value="VTT_dom"/>
    <property type="match status" value="1"/>
</dbReference>
<evidence type="ECO:0000256" key="7">
    <source>
        <dbReference type="SAM" id="Phobius"/>
    </source>
</evidence>
<dbReference type="PANTHER" id="PTHR42709">
    <property type="entry name" value="ALKALINE PHOSPHATASE LIKE PROTEIN"/>
    <property type="match status" value="1"/>
</dbReference>
<evidence type="ECO:0000256" key="5">
    <source>
        <dbReference type="ARBA" id="ARBA00022989"/>
    </source>
</evidence>
<dbReference type="RefSeq" id="WP_135112276.1">
    <property type="nucleotide sequence ID" value="NZ_JADGLL010000001.1"/>
</dbReference>
<proteinExistence type="inferred from homology"/>
<comment type="caution">
    <text evidence="9">The sequence shown here is derived from an EMBL/GenBank/DDBJ whole genome shotgun (WGS) entry which is preliminary data.</text>
</comment>
<reference evidence="9 10" key="1">
    <citation type="submission" date="2019-03" db="EMBL/GenBank/DDBJ databases">
        <title>Diversity of the mouse oral microbiome.</title>
        <authorList>
            <person name="Joseph S."/>
            <person name="Aduse-Opoku J."/>
            <person name="Curtis M."/>
            <person name="Wade W."/>
            <person name="Hashim A."/>
        </authorList>
    </citation>
    <scope>NUCLEOTIDE SEQUENCE [LARGE SCALE GENOMIC DNA]</scope>
    <source>
        <strain evidence="9 10">P1012</strain>
    </source>
</reference>
<gene>
    <name evidence="9" type="ORF">E4U02_01095</name>
</gene>
<feature type="domain" description="VTT" evidence="8">
    <location>
        <begin position="44"/>
        <end position="163"/>
    </location>
</feature>
<dbReference type="PANTHER" id="PTHR42709:SF6">
    <property type="entry name" value="UNDECAPRENYL PHOSPHATE TRANSPORTER A"/>
    <property type="match status" value="1"/>
</dbReference>
<dbReference type="Proteomes" id="UP000298358">
    <property type="component" value="Unassembled WGS sequence"/>
</dbReference>
<evidence type="ECO:0000256" key="2">
    <source>
        <dbReference type="ARBA" id="ARBA00010792"/>
    </source>
</evidence>
<organism evidence="9 10">
    <name type="scientific">Microbacterium paludicola</name>
    <dbReference type="NCBI Taxonomy" id="300019"/>
    <lineage>
        <taxon>Bacteria</taxon>
        <taxon>Bacillati</taxon>
        <taxon>Actinomycetota</taxon>
        <taxon>Actinomycetes</taxon>
        <taxon>Micrococcales</taxon>
        <taxon>Microbacteriaceae</taxon>
        <taxon>Microbacterium</taxon>
    </lineage>
</organism>
<comment type="similarity">
    <text evidence="2">Belongs to the DedA family.</text>
</comment>
<feature type="transmembrane region" description="Helical" evidence="7">
    <location>
        <begin position="179"/>
        <end position="198"/>
    </location>
</feature>
<evidence type="ECO:0000256" key="1">
    <source>
        <dbReference type="ARBA" id="ARBA00004651"/>
    </source>
</evidence>
<sequence>MDDALRWLLDLVESVDPVLRTTLAGIAMLLETSVLVGLIVPGDTVVIVAATGVTSLLDGVILALVVISGSLAGESIGFALGRWLGPHIRTSWVGRRIGERNWVRAERYVQRRGGIAIFLSRFLPVMHSLVPLTVGMSTYPFRRFILWTLPACVIWATLYVSISAGAAQSYRTLSETAHWAAYIFVGAILLLVVGVFVAKKVIARVERRHLDD</sequence>
<keyword evidence="6 7" id="KW-0472">Membrane</keyword>
<keyword evidence="5 7" id="KW-1133">Transmembrane helix</keyword>
<feature type="transmembrane region" description="Helical" evidence="7">
    <location>
        <begin position="21"/>
        <end position="40"/>
    </location>
</feature>
<protein>
    <submittedName>
        <fullName evidence="9">DedA family protein</fullName>
    </submittedName>
</protein>
<evidence type="ECO:0000259" key="8">
    <source>
        <dbReference type="Pfam" id="PF09335"/>
    </source>
</evidence>
<keyword evidence="4 7" id="KW-0812">Transmembrane</keyword>
<dbReference type="InterPro" id="IPR032816">
    <property type="entry name" value="VTT_dom"/>
</dbReference>
<keyword evidence="10" id="KW-1185">Reference proteome</keyword>
<evidence type="ECO:0000313" key="10">
    <source>
        <dbReference type="Proteomes" id="UP000298358"/>
    </source>
</evidence>
<feature type="transmembrane region" description="Helical" evidence="7">
    <location>
        <begin position="144"/>
        <end position="167"/>
    </location>
</feature>
<dbReference type="InterPro" id="IPR051311">
    <property type="entry name" value="DedA_domain"/>
</dbReference>
<feature type="transmembrane region" description="Helical" evidence="7">
    <location>
        <begin position="46"/>
        <end position="67"/>
    </location>
</feature>
<comment type="subcellular location">
    <subcellularLocation>
        <location evidence="1">Cell membrane</location>
        <topology evidence="1">Multi-pass membrane protein</topology>
    </subcellularLocation>
</comment>
<evidence type="ECO:0000313" key="9">
    <source>
        <dbReference type="EMBL" id="TFU34725.1"/>
    </source>
</evidence>
<dbReference type="EMBL" id="SPQB01000001">
    <property type="protein sequence ID" value="TFU34725.1"/>
    <property type="molecule type" value="Genomic_DNA"/>
</dbReference>
<evidence type="ECO:0000256" key="3">
    <source>
        <dbReference type="ARBA" id="ARBA00022475"/>
    </source>
</evidence>
<evidence type="ECO:0000256" key="6">
    <source>
        <dbReference type="ARBA" id="ARBA00023136"/>
    </source>
</evidence>